<dbReference type="PATRIC" id="fig|2754.20.peg.1910"/>
<evidence type="ECO:0000256" key="11">
    <source>
        <dbReference type="ARBA" id="ARBA00061444"/>
    </source>
</evidence>
<feature type="binding site" evidence="12">
    <location>
        <begin position="41"/>
        <end position="43"/>
    </location>
    <ligand>
        <name>ATP</name>
        <dbReference type="ChEBI" id="CHEBI:30616"/>
    </ligand>
</feature>
<dbReference type="EC" id="2.7.6.1" evidence="12"/>
<dbReference type="UniPathway" id="UPA00087">
    <property type="reaction ID" value="UER00172"/>
</dbReference>
<dbReference type="GO" id="GO:0005524">
    <property type="term" value="F:ATP binding"/>
    <property type="evidence" value="ECO:0007669"/>
    <property type="project" value="UniProtKB-KW"/>
</dbReference>
<dbReference type="InterPro" id="IPR000842">
    <property type="entry name" value="PRib_PP_synth_CS"/>
</dbReference>
<comment type="pathway">
    <text evidence="1 12">Metabolic intermediate biosynthesis; 5-phospho-alpha-D-ribose 1-diphosphate biosynthesis; 5-phospho-alpha-D-ribose 1-diphosphate from D-ribose 5-phosphate (route I): step 1/1.</text>
</comment>
<keyword evidence="8 12" id="KW-0460">Magnesium</keyword>
<evidence type="ECO:0000256" key="7">
    <source>
        <dbReference type="ARBA" id="ARBA00022840"/>
    </source>
</evidence>
<protein>
    <recommendedName>
        <fullName evidence="12">Ribose-phosphate pyrophosphokinase</fullName>
        <shortName evidence="12">RPPK</shortName>
        <ecNumber evidence="12">2.7.6.1</ecNumber>
    </recommendedName>
    <alternativeName>
        <fullName evidence="12">5-phospho-D-ribosyl alpha-1-diphosphate synthase</fullName>
    </alternativeName>
    <alternativeName>
        <fullName evidence="12">Phosphoribosyl diphosphate synthase</fullName>
    </alternativeName>
    <alternativeName>
        <fullName evidence="12">Phosphoribosyl pyrophosphate synthase</fullName>
        <shortName evidence="12">P-Rib-PP synthase</shortName>
        <shortName evidence="12">PRPP synthase</shortName>
        <shortName evidence="12">PRPPase</shortName>
    </alternativeName>
</protein>
<dbReference type="GO" id="GO:0002189">
    <property type="term" value="C:ribose phosphate diphosphokinase complex"/>
    <property type="evidence" value="ECO:0007669"/>
    <property type="project" value="TreeGrafter"/>
</dbReference>
<accession>A0A073IP57</accession>
<dbReference type="GO" id="GO:0000287">
    <property type="term" value="F:magnesium ion binding"/>
    <property type="evidence" value="ECO:0007669"/>
    <property type="project" value="UniProtKB-UniRule"/>
</dbReference>
<dbReference type="SUPFAM" id="SSF53271">
    <property type="entry name" value="PRTase-like"/>
    <property type="match status" value="1"/>
</dbReference>
<dbReference type="InterPro" id="IPR037515">
    <property type="entry name" value="Rib-P_diPkinase_bac"/>
</dbReference>
<dbReference type="CDD" id="cd06223">
    <property type="entry name" value="PRTases_typeI"/>
    <property type="match status" value="1"/>
</dbReference>
<feature type="domain" description="Ribose-phosphate pyrophosphokinase N-terminal" evidence="13">
    <location>
        <begin position="8"/>
        <end position="124"/>
    </location>
</feature>
<dbReference type="Pfam" id="PF13793">
    <property type="entry name" value="Pribosyltran_N"/>
    <property type="match status" value="1"/>
</dbReference>
<dbReference type="HAMAP" id="MF_00583_B">
    <property type="entry name" value="RibP_PPkinase_B"/>
    <property type="match status" value="1"/>
</dbReference>
<keyword evidence="15" id="KW-1185">Reference proteome</keyword>
<dbReference type="GO" id="GO:0004749">
    <property type="term" value="F:ribose phosphate diphosphokinase activity"/>
    <property type="evidence" value="ECO:0007669"/>
    <property type="project" value="UniProtKB-UniRule"/>
</dbReference>
<dbReference type="PANTHER" id="PTHR10210:SF41">
    <property type="entry name" value="RIBOSE-PHOSPHATE PYROPHOSPHOKINASE 1, CHLOROPLASTIC"/>
    <property type="match status" value="1"/>
</dbReference>
<name>A0A073IP57_9BACT</name>
<dbReference type="Pfam" id="PF14572">
    <property type="entry name" value="Pribosyl_synth"/>
    <property type="match status" value="1"/>
</dbReference>
<feature type="binding site" evidence="12">
    <location>
        <position position="204"/>
    </location>
    <ligand>
        <name>D-ribose 5-phosphate</name>
        <dbReference type="ChEBI" id="CHEBI:78346"/>
    </ligand>
</feature>
<gene>
    <name evidence="12" type="primary">prs</name>
    <name evidence="14" type="ORF">EH55_11280</name>
</gene>
<keyword evidence="6 12" id="KW-0418">Kinase</keyword>
<evidence type="ECO:0000256" key="12">
    <source>
        <dbReference type="HAMAP-Rule" id="MF_00583"/>
    </source>
</evidence>
<keyword evidence="2 12" id="KW-0808">Transferase</keyword>
<dbReference type="OrthoDB" id="9777067at2"/>
<feature type="binding site" evidence="12">
    <location>
        <position position="134"/>
    </location>
    <ligand>
        <name>Mg(2+)</name>
        <dbReference type="ChEBI" id="CHEBI:18420"/>
    </ligand>
</feature>
<organism evidence="14 15">
    <name type="scientific">Synergistes jonesii</name>
    <dbReference type="NCBI Taxonomy" id="2754"/>
    <lineage>
        <taxon>Bacteria</taxon>
        <taxon>Thermotogati</taxon>
        <taxon>Synergistota</taxon>
        <taxon>Synergistia</taxon>
        <taxon>Synergistales</taxon>
        <taxon>Synergistaceae</taxon>
        <taxon>Synergistes</taxon>
    </lineage>
</organism>
<evidence type="ECO:0000256" key="8">
    <source>
        <dbReference type="ARBA" id="ARBA00022842"/>
    </source>
</evidence>
<comment type="function">
    <text evidence="10 12">Involved in the biosynthesis of the central metabolite phospho-alpha-D-ribosyl-1-pyrophosphate (PRPP) via the transfer of pyrophosphoryl group from ATP to 1-hydroxyl of ribose-5-phosphate (Rib-5-P).</text>
</comment>
<evidence type="ECO:0000256" key="1">
    <source>
        <dbReference type="ARBA" id="ARBA00004996"/>
    </source>
</evidence>
<feature type="binding site" evidence="12">
    <location>
        <position position="230"/>
    </location>
    <ligand>
        <name>D-ribose 5-phosphate</name>
        <dbReference type="ChEBI" id="CHEBI:78346"/>
    </ligand>
</feature>
<comment type="similarity">
    <text evidence="11 12">Belongs to the ribose-phosphate pyrophosphokinase family. Class I subfamily.</text>
</comment>
<evidence type="ECO:0000313" key="15">
    <source>
        <dbReference type="Proteomes" id="UP000027665"/>
    </source>
</evidence>
<dbReference type="GO" id="GO:0006164">
    <property type="term" value="P:purine nucleotide biosynthetic process"/>
    <property type="evidence" value="ECO:0007669"/>
    <property type="project" value="TreeGrafter"/>
</dbReference>
<feature type="active site" evidence="12">
    <location>
        <position position="202"/>
    </location>
</feature>
<evidence type="ECO:0000259" key="13">
    <source>
        <dbReference type="Pfam" id="PF13793"/>
    </source>
</evidence>
<dbReference type="AlphaFoldDB" id="A0A073IP57"/>
<comment type="caution">
    <text evidence="14">The sequence shown here is derived from an EMBL/GenBank/DDBJ whole genome shotgun (WGS) entry which is preliminary data.</text>
</comment>
<comment type="subcellular location">
    <subcellularLocation>
        <location evidence="12">Cytoplasm</location>
    </subcellularLocation>
</comment>
<reference evidence="14 15" key="1">
    <citation type="submission" date="2014-04" db="EMBL/GenBank/DDBJ databases">
        <title>Draft Genome Sequence of Synergistes jonesii.</title>
        <authorList>
            <person name="Coil D.A."/>
            <person name="Eisen J.A."/>
            <person name="Holland-Moritz H.E."/>
        </authorList>
    </citation>
    <scope>NUCLEOTIDE SEQUENCE [LARGE SCALE GENOMIC DNA]</scope>
    <source>
        <strain evidence="14 15">78-1</strain>
    </source>
</reference>
<comment type="catalytic activity">
    <reaction evidence="9 12">
        <text>D-ribose 5-phosphate + ATP = 5-phospho-alpha-D-ribose 1-diphosphate + AMP + H(+)</text>
        <dbReference type="Rhea" id="RHEA:15609"/>
        <dbReference type="ChEBI" id="CHEBI:15378"/>
        <dbReference type="ChEBI" id="CHEBI:30616"/>
        <dbReference type="ChEBI" id="CHEBI:58017"/>
        <dbReference type="ChEBI" id="CHEBI:78346"/>
        <dbReference type="ChEBI" id="CHEBI:456215"/>
        <dbReference type="EC" id="2.7.6.1"/>
    </reaction>
</comment>
<dbReference type="GO" id="GO:0009156">
    <property type="term" value="P:ribonucleoside monophosphate biosynthetic process"/>
    <property type="evidence" value="ECO:0007669"/>
    <property type="project" value="InterPro"/>
</dbReference>
<evidence type="ECO:0000256" key="6">
    <source>
        <dbReference type="ARBA" id="ARBA00022777"/>
    </source>
</evidence>
<dbReference type="Proteomes" id="UP000027665">
    <property type="component" value="Unassembled WGS sequence"/>
</dbReference>
<feature type="binding site" evidence="12">
    <location>
        <position position="178"/>
    </location>
    <ligand>
        <name>Mg(2+)</name>
        <dbReference type="ChEBI" id="CHEBI:18420"/>
    </ligand>
</feature>
<dbReference type="GO" id="GO:0016301">
    <property type="term" value="F:kinase activity"/>
    <property type="evidence" value="ECO:0007669"/>
    <property type="project" value="UniProtKB-KW"/>
</dbReference>
<dbReference type="InterPro" id="IPR029099">
    <property type="entry name" value="Pribosyltran_N"/>
</dbReference>
<evidence type="ECO:0000256" key="2">
    <source>
        <dbReference type="ARBA" id="ARBA00022679"/>
    </source>
</evidence>
<dbReference type="STRING" id="2754.EH55_11280"/>
<keyword evidence="7 12" id="KW-0067">ATP-binding</keyword>
<keyword evidence="12" id="KW-0963">Cytoplasm</keyword>
<proteinExistence type="inferred from homology"/>
<keyword evidence="4 12" id="KW-0545">Nucleotide biosynthesis</keyword>
<dbReference type="GO" id="GO:0005737">
    <property type="term" value="C:cytoplasm"/>
    <property type="evidence" value="ECO:0007669"/>
    <property type="project" value="UniProtKB-SubCell"/>
</dbReference>
<dbReference type="RefSeq" id="WP_037978297.1">
    <property type="nucleotide sequence ID" value="NZ_JAWRIX010000003.1"/>
</dbReference>
<evidence type="ECO:0000256" key="9">
    <source>
        <dbReference type="ARBA" id="ARBA00049535"/>
    </source>
</evidence>
<evidence type="ECO:0000256" key="5">
    <source>
        <dbReference type="ARBA" id="ARBA00022741"/>
    </source>
</evidence>
<evidence type="ECO:0000256" key="3">
    <source>
        <dbReference type="ARBA" id="ARBA00022723"/>
    </source>
</evidence>
<evidence type="ECO:0000313" key="14">
    <source>
        <dbReference type="EMBL" id="KEJ91276.1"/>
    </source>
</evidence>
<dbReference type="GO" id="GO:0006015">
    <property type="term" value="P:5-phosphoribose 1-diphosphate biosynthetic process"/>
    <property type="evidence" value="ECO:0007669"/>
    <property type="project" value="UniProtKB-UniRule"/>
</dbReference>
<evidence type="ECO:0000256" key="4">
    <source>
        <dbReference type="ARBA" id="ARBA00022727"/>
    </source>
</evidence>
<dbReference type="InterPro" id="IPR000836">
    <property type="entry name" value="PRTase_dom"/>
</dbReference>
<dbReference type="eggNOG" id="COG0462">
    <property type="taxonomic scope" value="Bacteria"/>
</dbReference>
<comment type="subunit">
    <text evidence="12">Homohexamer.</text>
</comment>
<dbReference type="EMBL" id="JMKI01000053">
    <property type="protein sequence ID" value="KEJ91276.1"/>
    <property type="molecule type" value="Genomic_DNA"/>
</dbReference>
<sequence>MFAGIREVKIFSGRDSKNFAESICDNLGVPLSNVKTKRFADGEIAVSIEESVRGTDVYVVQPTCKPANEHLMELLIMVDALKRASAYNVNLVIPYFGYARQDRKTKAREPITAKLVANLLEKAGASRVITADLHAGQIQGFFDIPLDHLMGGPLLASYFRKKLSKEIKDDLLTVVSPDIGGVARARTFSGHIGRADLAIVDKRRLHEVANVCEVMDIIGDIKGKTCILVDDIIDTAGTIVKAAAALKERGADKVYACATHGVLSDPAIDRLKGSDIEEVVLTDTIPIPSEKKIDKIKVMSIAPLFAEALRRIHSEHSVSTLFADSEKKETK</sequence>
<feature type="binding site" evidence="12">
    <location>
        <begin position="100"/>
        <end position="101"/>
    </location>
    <ligand>
        <name>ATP</name>
        <dbReference type="ChEBI" id="CHEBI:30616"/>
    </ligand>
</feature>
<dbReference type="FunFam" id="3.40.50.2020:FF:000001">
    <property type="entry name" value="Ribose-phosphate pyrophosphokinase"/>
    <property type="match status" value="1"/>
</dbReference>
<comment type="cofactor">
    <cofactor evidence="12">
        <name>Mg(2+)</name>
        <dbReference type="ChEBI" id="CHEBI:18420"/>
    </cofactor>
    <text evidence="12">Binds 2 Mg(2+) ions per subunit.</text>
</comment>
<dbReference type="SMART" id="SM01400">
    <property type="entry name" value="Pribosyltran_N"/>
    <property type="match status" value="1"/>
</dbReference>
<dbReference type="PROSITE" id="PS00114">
    <property type="entry name" value="PRPP_SYNTHASE"/>
    <property type="match status" value="1"/>
</dbReference>
<dbReference type="InterPro" id="IPR029057">
    <property type="entry name" value="PRTase-like"/>
</dbReference>
<dbReference type="NCBIfam" id="TIGR01251">
    <property type="entry name" value="ribP_PPkin"/>
    <property type="match status" value="1"/>
</dbReference>
<keyword evidence="5 12" id="KW-0547">Nucleotide-binding</keyword>
<evidence type="ECO:0000256" key="10">
    <source>
        <dbReference type="ARBA" id="ARBA00054914"/>
    </source>
</evidence>
<dbReference type="InterPro" id="IPR005946">
    <property type="entry name" value="Rib-P_diPkinase"/>
</dbReference>
<dbReference type="NCBIfam" id="NF002320">
    <property type="entry name" value="PRK01259.1"/>
    <property type="match status" value="1"/>
</dbReference>
<dbReference type="PANTHER" id="PTHR10210">
    <property type="entry name" value="RIBOSE-PHOSPHATE DIPHOSPHOKINASE FAMILY MEMBER"/>
    <property type="match status" value="1"/>
</dbReference>
<dbReference type="GeneID" id="90984564"/>
<keyword evidence="3 12" id="KW-0479">Metal-binding</keyword>
<dbReference type="Gene3D" id="3.40.50.2020">
    <property type="match status" value="2"/>
</dbReference>
<feature type="binding site" evidence="12">
    <location>
        <begin position="234"/>
        <end position="238"/>
    </location>
    <ligand>
        <name>D-ribose 5-phosphate</name>
        <dbReference type="ChEBI" id="CHEBI:78346"/>
    </ligand>
</feature>